<feature type="chain" id="PRO_5035416052" description="LTD domain-containing protein" evidence="2">
    <location>
        <begin position="21"/>
        <end position="1050"/>
    </location>
</feature>
<sequence length="1050" mass="115233">MASSKSALVVFLGIFLVVKCQNLIKNSKDTNLEGRLYISEVNPDSPGHDTAEFIELRHTSGQNVSLDGFTLVFYNGRTNTAYNVLNLTGYTTDRKGFFLVGSISISPIPNIILTSNTIQNGPDAIALYFGKGPYNMLMHVTSDGLVDALVHKTKSTEQADDLVSVLTPGTEAFWEDANFHTTDESIGRCLDINGQLTFQLTHPSPGTENYCSISLVMLNEVSSPYAEDLYVEIHAPSSTFLYGLTLAFISAMDQLVYYATDIKGQTDANGLYLLVSEKHDNRAQQALPESARLLKKGGGAVALYMGKSSEVLQNKRYTTSGLVNALVYGDYEDMAAHPLQDLTIGNNIIYWHTWDVNISASLCNEGEDPVFILGGSTPGQLNNCPHGSAYPSVRLCFEITTDCSEWEGDQLSSKVLNAVVRSWQSLCKCHVSSSLFTDTNLTCQSHQLTLHVRPNATLSPQNAELDVVLPFVLMGRLITVQNKNATFTVCRQPSDLPNSSPAQPTNTSPILLINEVNPNTPGSAEDTEFIELYHTSNSSVSLAGYWLVLFNGKNNLAYIVLNLKGHYTDKNGYFLVGSAKVTPKPHIVLRSNTIQNGADAIALYYRPVKEYVVNMPVTGDGLVDAVVYVGQARDDASGLLKVLTPRQEAIHEDEKFHMEDESLSRCHGFTPVDHSSFQITRITPLTKNDCETVLPSGTPFVISSLSTISTYPRTPSSSVMLAISEVEVLLGSIPYNFIELKGTPGAPFQDHTLVFCSSNGKVYHRIGLQGKIRDNGLYVIGTNETSDQELPLISRPHILSSEAVALYRGRPDLFPVGSFLTKKDILDAFIFSWENSTSTDVLKDLTQHSITFYETKPLVSVSLCTQPGGSSTSILPVQQPSPGSENICPSTVTAIQLDLCMNGSSIDCSEWQTVKPSALDRLKITLSRSMQHHCSCTAPPSYIQDVNITCSQEKLSISASVLTAPSDQNLIHRWNTDLLSHKDPLTMQGTSMMGCLIPEKRQVWQVSLLVLLLLLVTCGLVAFIIYLRKRTPQNYTTIEMNPHTELTSDY</sequence>
<evidence type="ECO:0000313" key="5">
    <source>
        <dbReference type="Proteomes" id="UP000770717"/>
    </source>
</evidence>
<feature type="domain" description="LTD" evidence="3">
    <location>
        <begin position="498"/>
        <end position="630"/>
    </location>
</feature>
<reference evidence="4" key="1">
    <citation type="thesis" date="2020" institute="ProQuest LLC" country="789 East Eisenhower Parkway, Ann Arbor, MI, USA">
        <title>Comparative Genomics and Chromosome Evolution.</title>
        <authorList>
            <person name="Mudd A.B."/>
        </authorList>
    </citation>
    <scope>NUCLEOTIDE SEQUENCE</scope>
    <source>
        <strain evidence="4">HN-11 Male</strain>
        <tissue evidence="4">Kidney and liver</tissue>
    </source>
</reference>
<evidence type="ECO:0000256" key="2">
    <source>
        <dbReference type="SAM" id="SignalP"/>
    </source>
</evidence>
<evidence type="ECO:0000256" key="1">
    <source>
        <dbReference type="SAM" id="Phobius"/>
    </source>
</evidence>
<comment type="caution">
    <text evidence="4">The sequence shown here is derived from an EMBL/GenBank/DDBJ whole genome shotgun (WGS) entry which is preliminary data.</text>
</comment>
<dbReference type="InterPro" id="IPR001322">
    <property type="entry name" value="Lamin_tail_dom"/>
</dbReference>
<protein>
    <recommendedName>
        <fullName evidence="3">LTD domain-containing protein</fullName>
    </recommendedName>
</protein>
<evidence type="ECO:0000259" key="3">
    <source>
        <dbReference type="PROSITE" id="PS51841"/>
    </source>
</evidence>
<keyword evidence="1" id="KW-0472">Membrane</keyword>
<accession>A0A8J6K0R5</accession>
<keyword evidence="5" id="KW-1185">Reference proteome</keyword>
<evidence type="ECO:0000313" key="4">
    <source>
        <dbReference type="EMBL" id="KAG9476793.1"/>
    </source>
</evidence>
<dbReference type="EMBL" id="WNTK01000010">
    <property type="protein sequence ID" value="KAG9476794.1"/>
    <property type="molecule type" value="Genomic_DNA"/>
</dbReference>
<dbReference type="EMBL" id="WNTK01000010">
    <property type="protein sequence ID" value="KAG9476793.1"/>
    <property type="molecule type" value="Genomic_DNA"/>
</dbReference>
<keyword evidence="1" id="KW-0812">Transmembrane</keyword>
<keyword evidence="1" id="KW-1133">Transmembrane helix</keyword>
<feature type="signal peptide" evidence="2">
    <location>
        <begin position="1"/>
        <end position="20"/>
    </location>
</feature>
<dbReference type="PROSITE" id="PS51841">
    <property type="entry name" value="LTD"/>
    <property type="match status" value="1"/>
</dbReference>
<dbReference type="EMBL" id="WNTK01000010">
    <property type="protein sequence ID" value="KAG9476795.1"/>
    <property type="molecule type" value="Genomic_DNA"/>
</dbReference>
<dbReference type="OrthoDB" id="10069759at2759"/>
<gene>
    <name evidence="4" type="ORF">GDO78_002276</name>
</gene>
<dbReference type="PANTHER" id="PTHR37397:SF1">
    <property type="entry name" value="LTD DOMAIN-CONTAINING PROTEIN"/>
    <property type="match status" value="1"/>
</dbReference>
<dbReference type="Proteomes" id="UP000770717">
    <property type="component" value="Unassembled WGS sequence"/>
</dbReference>
<name>A0A8J6K0R5_ELECQ</name>
<feature type="transmembrane region" description="Helical" evidence="1">
    <location>
        <begin position="1003"/>
        <end position="1027"/>
    </location>
</feature>
<dbReference type="AlphaFoldDB" id="A0A8J6K0R5"/>
<keyword evidence="2" id="KW-0732">Signal</keyword>
<proteinExistence type="predicted"/>
<organism evidence="4 5">
    <name type="scientific">Eleutherodactylus coqui</name>
    <name type="common">Puerto Rican coqui</name>
    <dbReference type="NCBI Taxonomy" id="57060"/>
    <lineage>
        <taxon>Eukaryota</taxon>
        <taxon>Metazoa</taxon>
        <taxon>Chordata</taxon>
        <taxon>Craniata</taxon>
        <taxon>Vertebrata</taxon>
        <taxon>Euteleostomi</taxon>
        <taxon>Amphibia</taxon>
        <taxon>Batrachia</taxon>
        <taxon>Anura</taxon>
        <taxon>Neobatrachia</taxon>
        <taxon>Hyloidea</taxon>
        <taxon>Eleutherodactylidae</taxon>
        <taxon>Eleutherodactylinae</taxon>
        <taxon>Eleutherodactylus</taxon>
        <taxon>Eleutherodactylus</taxon>
    </lineage>
</organism>
<dbReference type="PANTHER" id="PTHR37397">
    <property type="entry name" value="SI:CH211-183D21.1"/>
    <property type="match status" value="1"/>
</dbReference>